<organism evidence="2 3">
    <name type="scientific">Rubroshorea leprosula</name>
    <dbReference type="NCBI Taxonomy" id="152421"/>
    <lineage>
        <taxon>Eukaryota</taxon>
        <taxon>Viridiplantae</taxon>
        <taxon>Streptophyta</taxon>
        <taxon>Embryophyta</taxon>
        <taxon>Tracheophyta</taxon>
        <taxon>Spermatophyta</taxon>
        <taxon>Magnoliopsida</taxon>
        <taxon>eudicotyledons</taxon>
        <taxon>Gunneridae</taxon>
        <taxon>Pentapetalae</taxon>
        <taxon>rosids</taxon>
        <taxon>malvids</taxon>
        <taxon>Malvales</taxon>
        <taxon>Dipterocarpaceae</taxon>
        <taxon>Rubroshorea</taxon>
    </lineage>
</organism>
<dbReference type="EMBL" id="BPVZ01000095">
    <property type="protein sequence ID" value="GKV32362.1"/>
    <property type="molecule type" value="Genomic_DNA"/>
</dbReference>
<gene>
    <name evidence="2" type="ORF">SLEP1_g40976</name>
</gene>
<dbReference type="AlphaFoldDB" id="A0AAV5L5K9"/>
<proteinExistence type="predicted"/>
<evidence type="ECO:0000256" key="1">
    <source>
        <dbReference type="SAM" id="MobiDB-lite"/>
    </source>
</evidence>
<dbReference type="Proteomes" id="UP001054252">
    <property type="component" value="Unassembled WGS sequence"/>
</dbReference>
<feature type="region of interest" description="Disordered" evidence="1">
    <location>
        <begin position="1"/>
        <end position="40"/>
    </location>
</feature>
<evidence type="ECO:0000313" key="3">
    <source>
        <dbReference type="Proteomes" id="UP001054252"/>
    </source>
</evidence>
<protein>
    <submittedName>
        <fullName evidence="2">Uncharacterized protein</fullName>
    </submittedName>
</protein>
<comment type="caution">
    <text evidence="2">The sequence shown here is derived from an EMBL/GenBank/DDBJ whole genome shotgun (WGS) entry which is preliminary data.</text>
</comment>
<sequence length="95" mass="10508">MADARVCASSAGEAQAEAGNLCDPDPQRSNPPRSSAREHQMPLATLQAQARPQYLPSMVLLLLLLVHPSPFPPRHVCFRRALLGIQTQITWLQRL</sequence>
<feature type="compositionally biased region" description="Low complexity" evidence="1">
    <location>
        <begin position="8"/>
        <end position="19"/>
    </location>
</feature>
<reference evidence="2 3" key="1">
    <citation type="journal article" date="2021" name="Commun. Biol.">
        <title>The genome of Shorea leprosula (Dipterocarpaceae) highlights the ecological relevance of drought in aseasonal tropical rainforests.</title>
        <authorList>
            <person name="Ng K.K.S."/>
            <person name="Kobayashi M.J."/>
            <person name="Fawcett J.A."/>
            <person name="Hatakeyama M."/>
            <person name="Paape T."/>
            <person name="Ng C.H."/>
            <person name="Ang C.C."/>
            <person name="Tnah L.H."/>
            <person name="Lee C.T."/>
            <person name="Nishiyama T."/>
            <person name="Sese J."/>
            <person name="O'Brien M.J."/>
            <person name="Copetti D."/>
            <person name="Mohd Noor M.I."/>
            <person name="Ong R.C."/>
            <person name="Putra M."/>
            <person name="Sireger I.Z."/>
            <person name="Indrioko S."/>
            <person name="Kosugi Y."/>
            <person name="Izuno A."/>
            <person name="Isagi Y."/>
            <person name="Lee S.L."/>
            <person name="Shimizu K.K."/>
        </authorList>
    </citation>
    <scope>NUCLEOTIDE SEQUENCE [LARGE SCALE GENOMIC DNA]</scope>
    <source>
        <strain evidence="2">214</strain>
    </source>
</reference>
<name>A0AAV5L5K9_9ROSI</name>
<accession>A0AAV5L5K9</accession>
<keyword evidence="3" id="KW-1185">Reference proteome</keyword>
<evidence type="ECO:0000313" key="2">
    <source>
        <dbReference type="EMBL" id="GKV32362.1"/>
    </source>
</evidence>